<dbReference type="Proteomes" id="UP000028582">
    <property type="component" value="Unassembled WGS sequence"/>
</dbReference>
<name>A0A080ZTL1_PHYNI</name>
<dbReference type="AlphaFoldDB" id="A0A080ZTL1"/>
<organism evidence="1 2">
    <name type="scientific">Phytophthora nicotianae P1976</name>
    <dbReference type="NCBI Taxonomy" id="1317066"/>
    <lineage>
        <taxon>Eukaryota</taxon>
        <taxon>Sar</taxon>
        <taxon>Stramenopiles</taxon>
        <taxon>Oomycota</taxon>
        <taxon>Peronosporomycetes</taxon>
        <taxon>Peronosporales</taxon>
        <taxon>Peronosporaceae</taxon>
        <taxon>Phytophthora</taxon>
    </lineage>
</organism>
<reference evidence="1 2" key="1">
    <citation type="submission" date="2013-11" db="EMBL/GenBank/DDBJ databases">
        <title>The Genome Sequence of Phytophthora parasitica P1976.</title>
        <authorList>
            <consortium name="The Broad Institute Genomics Platform"/>
            <person name="Russ C."/>
            <person name="Tyler B."/>
            <person name="Panabieres F."/>
            <person name="Shan W."/>
            <person name="Tripathy S."/>
            <person name="Grunwald N."/>
            <person name="Machado M."/>
            <person name="Johnson C.S."/>
            <person name="Walker B."/>
            <person name="Young S."/>
            <person name="Zeng Q."/>
            <person name="Gargeya S."/>
            <person name="Fitzgerald M."/>
            <person name="Haas B."/>
            <person name="Abouelleil A."/>
            <person name="Allen A.W."/>
            <person name="Alvarado L."/>
            <person name="Arachchi H.M."/>
            <person name="Berlin A.M."/>
            <person name="Chapman S.B."/>
            <person name="Gainer-Dewar J."/>
            <person name="Goldberg J."/>
            <person name="Griggs A."/>
            <person name="Gujja S."/>
            <person name="Hansen M."/>
            <person name="Howarth C."/>
            <person name="Imamovic A."/>
            <person name="Ireland A."/>
            <person name="Larimer J."/>
            <person name="McCowan C."/>
            <person name="Murphy C."/>
            <person name="Pearson M."/>
            <person name="Poon T.W."/>
            <person name="Priest M."/>
            <person name="Roberts A."/>
            <person name="Saif S."/>
            <person name="Shea T."/>
            <person name="Sisk P."/>
            <person name="Sykes S."/>
            <person name="Wortman J."/>
            <person name="Nusbaum C."/>
            <person name="Birren B."/>
        </authorList>
    </citation>
    <scope>NUCLEOTIDE SEQUENCE [LARGE SCALE GENOMIC DNA]</scope>
    <source>
        <strain evidence="1 2">P1976</strain>
    </source>
</reference>
<comment type="caution">
    <text evidence="1">The sequence shown here is derived from an EMBL/GenBank/DDBJ whole genome shotgun (WGS) entry which is preliminary data.</text>
</comment>
<dbReference type="EMBL" id="ANJA01002440">
    <property type="protein sequence ID" value="ETO69972.1"/>
    <property type="molecule type" value="Genomic_DNA"/>
</dbReference>
<evidence type="ECO:0000313" key="1">
    <source>
        <dbReference type="EMBL" id="ETO69972.1"/>
    </source>
</evidence>
<accession>A0A080ZTL1</accession>
<evidence type="ECO:0000313" key="2">
    <source>
        <dbReference type="Proteomes" id="UP000028582"/>
    </source>
</evidence>
<gene>
    <name evidence="1" type="ORF">F444_13519</name>
</gene>
<proteinExistence type="predicted"/>
<dbReference type="OrthoDB" id="109811at2759"/>
<sequence>MEAAIKTAKVEQKELDALDDRIQQQDITLDLVASIDPKFWKYSGAFVGALTTFYAVKSKTRSWFEDHVELFGMETGTSEISSPPVQDRHQKLANEMISKFTSSSLISEFVTSSGKGLIRFSNIVGGLCRRWLNDSPVDFCLERIADDVGHCLVLSTLTRSVGWPATPKDSFTEKQFIIHPMNLNGNQGGGGIVRLHYDDATEKMNVLVYMYEPLIDKNYHKKMEMVWGGIMEKDKLVKEGLRVFLERWHKSSASKSTLVVTSLQLSEWGNRSSQISQVVG</sequence>
<protein>
    <submittedName>
        <fullName evidence="1">Uncharacterized protein</fullName>
    </submittedName>
</protein>